<evidence type="ECO:0000256" key="12">
    <source>
        <dbReference type="SAM" id="MobiDB-lite"/>
    </source>
</evidence>
<dbReference type="GO" id="GO:0016567">
    <property type="term" value="P:protein ubiquitination"/>
    <property type="evidence" value="ECO:0007669"/>
    <property type="project" value="UniProtKB-UniPathway"/>
</dbReference>
<dbReference type="PROSITE" id="PS00518">
    <property type="entry name" value="ZF_RING_1"/>
    <property type="match status" value="1"/>
</dbReference>
<dbReference type="InterPro" id="IPR018957">
    <property type="entry name" value="Znf_C3HC4_RING-type"/>
</dbReference>
<dbReference type="InterPro" id="IPR045103">
    <property type="entry name" value="RNF5/RNF185-like"/>
</dbReference>
<keyword evidence="15" id="KW-1185">Reference proteome</keyword>
<proteinExistence type="predicted"/>
<dbReference type="SUPFAM" id="SSF57850">
    <property type="entry name" value="RING/U-box"/>
    <property type="match status" value="1"/>
</dbReference>
<keyword evidence="10" id="KW-0472">Membrane</keyword>
<evidence type="ECO:0000256" key="8">
    <source>
        <dbReference type="ARBA" id="ARBA00022786"/>
    </source>
</evidence>
<keyword evidence="8" id="KW-0833">Ubl conjugation pathway</keyword>
<dbReference type="EMBL" id="KQ965731">
    <property type="protein sequence ID" value="KXS22465.1"/>
    <property type="molecule type" value="Genomic_DNA"/>
</dbReference>
<keyword evidence="5" id="KW-0808">Transferase</keyword>
<dbReference type="Pfam" id="PF00097">
    <property type="entry name" value="zf-C3HC4"/>
    <property type="match status" value="1"/>
</dbReference>
<evidence type="ECO:0000313" key="14">
    <source>
        <dbReference type="EMBL" id="KXS22465.1"/>
    </source>
</evidence>
<feature type="region of interest" description="Disordered" evidence="12">
    <location>
        <begin position="1"/>
        <end position="26"/>
    </location>
</feature>
<dbReference type="GO" id="GO:0005783">
    <property type="term" value="C:endoplasmic reticulum"/>
    <property type="evidence" value="ECO:0007669"/>
    <property type="project" value="InterPro"/>
</dbReference>
<evidence type="ECO:0000256" key="1">
    <source>
        <dbReference type="ARBA" id="ARBA00000900"/>
    </source>
</evidence>
<reference evidence="14 15" key="1">
    <citation type="journal article" date="2015" name="Genome Biol. Evol.">
        <title>Phylogenomic analyses indicate that early fungi evolved digesting cell walls of algal ancestors of land plants.</title>
        <authorList>
            <person name="Chang Y."/>
            <person name="Wang S."/>
            <person name="Sekimoto S."/>
            <person name="Aerts A.L."/>
            <person name="Choi C."/>
            <person name="Clum A."/>
            <person name="LaButti K.M."/>
            <person name="Lindquist E.A."/>
            <person name="Yee Ngan C."/>
            <person name="Ohm R.A."/>
            <person name="Salamov A.A."/>
            <person name="Grigoriev I.V."/>
            <person name="Spatafora J.W."/>
            <person name="Berbee M.L."/>
        </authorList>
    </citation>
    <scope>NUCLEOTIDE SEQUENCE [LARGE SCALE GENOMIC DNA]</scope>
    <source>
        <strain evidence="14 15">JEL478</strain>
    </source>
</reference>
<dbReference type="AlphaFoldDB" id="A0A139B164"/>
<feature type="region of interest" description="Disordered" evidence="12">
    <location>
        <begin position="47"/>
        <end position="76"/>
    </location>
</feature>
<comment type="catalytic activity">
    <reaction evidence="1">
        <text>S-ubiquitinyl-[E2 ubiquitin-conjugating enzyme]-L-cysteine + [acceptor protein]-L-lysine = [E2 ubiquitin-conjugating enzyme]-L-cysteine + N(6)-ubiquitinyl-[acceptor protein]-L-lysine.</text>
        <dbReference type="EC" id="2.3.2.27"/>
    </reaction>
</comment>
<keyword evidence="7 11" id="KW-0863">Zinc-finger</keyword>
<dbReference type="PROSITE" id="PS50089">
    <property type="entry name" value="ZF_RING_2"/>
    <property type="match status" value="1"/>
</dbReference>
<dbReference type="OrthoDB" id="6270329at2759"/>
<evidence type="ECO:0000256" key="4">
    <source>
        <dbReference type="ARBA" id="ARBA00012483"/>
    </source>
</evidence>
<evidence type="ECO:0000256" key="9">
    <source>
        <dbReference type="ARBA" id="ARBA00022833"/>
    </source>
</evidence>
<dbReference type="InterPro" id="IPR017907">
    <property type="entry name" value="Znf_RING_CS"/>
</dbReference>
<evidence type="ECO:0000256" key="6">
    <source>
        <dbReference type="ARBA" id="ARBA00022723"/>
    </source>
</evidence>
<dbReference type="GO" id="GO:0006511">
    <property type="term" value="P:ubiquitin-dependent protein catabolic process"/>
    <property type="evidence" value="ECO:0007669"/>
    <property type="project" value="InterPro"/>
</dbReference>
<dbReference type="Proteomes" id="UP000070544">
    <property type="component" value="Unassembled WGS sequence"/>
</dbReference>
<accession>A0A139B164</accession>
<dbReference type="PANTHER" id="PTHR12313">
    <property type="entry name" value="E3 UBIQUITIN-PROTEIN LIGASE RNF5-RELATED"/>
    <property type="match status" value="1"/>
</dbReference>
<sequence length="316" mass="34414">MDMPLHNGSTPGTGKTRKNELPSSPFARLRSPLPCFATLRWWGFMSENGDSAPSESDRQPLVDSQPRPSSFSFSPDILRQRVGRKYLRDEVPARDGRLASSSLLRETLPASFPTPSPSANDTLFPSPSSDTSAQYPSQDSEGDRQGAEGSSSQSKENKGREDDGKEDFECNICFEPPTDPVVTVCGHLYCWPCLSSWLDRSAVEGKAACPVCKAGFTKDNVIPLFGRSSSRTDPRSRPTPPRPAPQRPDPPPPPPRPAAQRQPGGVQWTFSTPFGTWRGGPAGGFAPGPFGMFGGFKERIRILSLPYPEVTLCTQC</sequence>
<dbReference type="UniPathway" id="UPA00143"/>
<keyword evidence="6" id="KW-0479">Metal-binding</keyword>
<evidence type="ECO:0000313" key="15">
    <source>
        <dbReference type="Proteomes" id="UP000070544"/>
    </source>
</evidence>
<feature type="region of interest" description="Disordered" evidence="12">
    <location>
        <begin position="223"/>
        <end position="273"/>
    </location>
</feature>
<feature type="domain" description="RING-type" evidence="13">
    <location>
        <begin position="170"/>
        <end position="213"/>
    </location>
</feature>
<organism evidence="14 15">
    <name type="scientific">Gonapodya prolifera (strain JEL478)</name>
    <name type="common">Monoblepharis prolifera</name>
    <dbReference type="NCBI Taxonomy" id="1344416"/>
    <lineage>
        <taxon>Eukaryota</taxon>
        <taxon>Fungi</taxon>
        <taxon>Fungi incertae sedis</taxon>
        <taxon>Chytridiomycota</taxon>
        <taxon>Chytridiomycota incertae sedis</taxon>
        <taxon>Monoblepharidomycetes</taxon>
        <taxon>Monoblepharidales</taxon>
        <taxon>Gonapodyaceae</taxon>
        <taxon>Gonapodya</taxon>
    </lineage>
</organism>
<feature type="region of interest" description="Disordered" evidence="12">
    <location>
        <begin position="108"/>
        <end position="165"/>
    </location>
</feature>
<dbReference type="InterPro" id="IPR013083">
    <property type="entry name" value="Znf_RING/FYVE/PHD"/>
</dbReference>
<dbReference type="GO" id="GO:0008270">
    <property type="term" value="F:zinc ion binding"/>
    <property type="evidence" value="ECO:0007669"/>
    <property type="project" value="UniProtKB-KW"/>
</dbReference>
<name>A0A139B164_GONPJ</name>
<feature type="compositionally biased region" description="Polar residues" evidence="12">
    <location>
        <begin position="117"/>
        <end position="139"/>
    </location>
</feature>
<evidence type="ECO:0000256" key="3">
    <source>
        <dbReference type="ARBA" id="ARBA00004906"/>
    </source>
</evidence>
<evidence type="ECO:0000259" key="13">
    <source>
        <dbReference type="PROSITE" id="PS50089"/>
    </source>
</evidence>
<dbReference type="GO" id="GO:0061630">
    <property type="term" value="F:ubiquitin protein ligase activity"/>
    <property type="evidence" value="ECO:0007669"/>
    <property type="project" value="UniProtKB-EC"/>
</dbReference>
<evidence type="ECO:0000256" key="7">
    <source>
        <dbReference type="ARBA" id="ARBA00022771"/>
    </source>
</evidence>
<evidence type="ECO:0000256" key="5">
    <source>
        <dbReference type="ARBA" id="ARBA00022679"/>
    </source>
</evidence>
<dbReference type="Gene3D" id="3.30.40.10">
    <property type="entry name" value="Zinc/RING finger domain, C3HC4 (zinc finger)"/>
    <property type="match status" value="1"/>
</dbReference>
<dbReference type="InterPro" id="IPR001841">
    <property type="entry name" value="Znf_RING"/>
</dbReference>
<protein>
    <recommendedName>
        <fullName evidence="4">RING-type E3 ubiquitin transferase</fullName>
        <ecNumber evidence="4">2.3.2.27</ecNumber>
    </recommendedName>
</protein>
<dbReference type="SMART" id="SM00184">
    <property type="entry name" value="RING"/>
    <property type="match status" value="1"/>
</dbReference>
<evidence type="ECO:0000256" key="10">
    <source>
        <dbReference type="ARBA" id="ARBA00023136"/>
    </source>
</evidence>
<dbReference type="STRING" id="1344416.A0A139B164"/>
<evidence type="ECO:0000256" key="11">
    <source>
        <dbReference type="PROSITE-ProRule" id="PRU00175"/>
    </source>
</evidence>
<comment type="subcellular location">
    <subcellularLocation>
        <location evidence="2">Endomembrane system</location>
    </subcellularLocation>
</comment>
<feature type="compositionally biased region" description="Pro residues" evidence="12">
    <location>
        <begin position="237"/>
        <end position="257"/>
    </location>
</feature>
<evidence type="ECO:0000256" key="2">
    <source>
        <dbReference type="ARBA" id="ARBA00004308"/>
    </source>
</evidence>
<gene>
    <name evidence="14" type="ORF">M427DRAFT_173282</name>
</gene>
<comment type="pathway">
    <text evidence="3">Protein modification; protein ubiquitination.</text>
</comment>
<dbReference type="EC" id="2.3.2.27" evidence="4"/>
<keyword evidence="9" id="KW-0862">Zinc</keyword>